<protein>
    <recommendedName>
        <fullName evidence="5">Probable glycine dehydrogenase (decarboxylating) subunit 2</fullName>
        <ecNumber evidence="5">1.4.4.2</ecNumber>
    </recommendedName>
    <alternativeName>
        <fullName evidence="5">Glycine cleavage system P-protein subunit 2</fullName>
    </alternativeName>
    <alternativeName>
        <fullName evidence="5">Glycine decarboxylase subunit 2</fullName>
    </alternativeName>
    <alternativeName>
        <fullName evidence="5">Glycine dehydrogenase (aminomethyl-transferring) subunit 2</fullName>
    </alternativeName>
</protein>
<comment type="function">
    <text evidence="1 5">The glycine cleavage system catalyzes the degradation of glycine. The P protein binds the alpha-amino group of glycine through its pyridoxal phosphate cofactor; CO(2) is released and the remaining methylamine moiety is then transferred to the lipoamide cofactor of the H protein.</text>
</comment>
<dbReference type="Gene3D" id="3.40.640.10">
    <property type="entry name" value="Type I PLP-dependent aspartate aminotransferase-like (Major domain)"/>
    <property type="match status" value="1"/>
</dbReference>
<feature type="modified residue" description="N6-(pyridoxal phosphate)lysine" evidence="5">
    <location>
        <position position="265"/>
    </location>
</feature>
<comment type="caution">
    <text evidence="8">The sequence shown here is derived from an EMBL/GenBank/DDBJ whole genome shotgun (WGS) entry which is preliminary data.</text>
</comment>
<name>A0A2W5MDD8_9GAMM</name>
<dbReference type="InterPro" id="IPR049316">
    <property type="entry name" value="GDC-P_C"/>
</dbReference>
<dbReference type="InterPro" id="IPR015422">
    <property type="entry name" value="PyrdxlP-dep_Trfase_small"/>
</dbReference>
<organism evidence="8 9">
    <name type="scientific">Rhodanobacter denitrificans</name>
    <dbReference type="NCBI Taxonomy" id="666685"/>
    <lineage>
        <taxon>Bacteria</taxon>
        <taxon>Pseudomonadati</taxon>
        <taxon>Pseudomonadota</taxon>
        <taxon>Gammaproteobacteria</taxon>
        <taxon>Lysobacterales</taxon>
        <taxon>Rhodanobacteraceae</taxon>
        <taxon>Rhodanobacter</taxon>
    </lineage>
</organism>
<evidence type="ECO:0000259" key="7">
    <source>
        <dbReference type="Pfam" id="PF21478"/>
    </source>
</evidence>
<evidence type="ECO:0000256" key="4">
    <source>
        <dbReference type="ARBA" id="ARBA00049026"/>
    </source>
</evidence>
<keyword evidence="3 5" id="KW-0560">Oxidoreductase</keyword>
<dbReference type="FunFam" id="3.40.640.10:FF:000224">
    <property type="entry name" value="Probable glycine dehydrogenase (decarboxylating) subunit 2"/>
    <property type="match status" value="1"/>
</dbReference>
<comment type="catalytic activity">
    <reaction evidence="4 5">
        <text>N(6)-[(R)-lipoyl]-L-lysyl-[glycine-cleavage complex H protein] + glycine + H(+) = N(6)-[(R)-S(8)-aminomethyldihydrolipoyl]-L-lysyl-[glycine-cleavage complex H protein] + CO2</text>
        <dbReference type="Rhea" id="RHEA:24304"/>
        <dbReference type="Rhea" id="RHEA-COMP:10494"/>
        <dbReference type="Rhea" id="RHEA-COMP:10495"/>
        <dbReference type="ChEBI" id="CHEBI:15378"/>
        <dbReference type="ChEBI" id="CHEBI:16526"/>
        <dbReference type="ChEBI" id="CHEBI:57305"/>
        <dbReference type="ChEBI" id="CHEBI:83099"/>
        <dbReference type="ChEBI" id="CHEBI:83143"/>
        <dbReference type="EC" id="1.4.4.2"/>
    </reaction>
</comment>
<dbReference type="Gene3D" id="3.90.1150.10">
    <property type="entry name" value="Aspartate Aminotransferase, domain 1"/>
    <property type="match status" value="1"/>
</dbReference>
<comment type="cofactor">
    <cofactor evidence="5">
        <name>pyridoxal 5'-phosphate</name>
        <dbReference type="ChEBI" id="CHEBI:597326"/>
    </cofactor>
</comment>
<dbReference type="GO" id="GO:0016594">
    <property type="term" value="F:glycine binding"/>
    <property type="evidence" value="ECO:0007669"/>
    <property type="project" value="TreeGrafter"/>
</dbReference>
<evidence type="ECO:0000256" key="1">
    <source>
        <dbReference type="ARBA" id="ARBA00003788"/>
    </source>
</evidence>
<dbReference type="InterPro" id="IPR000192">
    <property type="entry name" value="Aminotrans_V_dom"/>
</dbReference>
<evidence type="ECO:0000256" key="3">
    <source>
        <dbReference type="ARBA" id="ARBA00023002"/>
    </source>
</evidence>
<dbReference type="SUPFAM" id="SSF53383">
    <property type="entry name" value="PLP-dependent transferases"/>
    <property type="match status" value="1"/>
</dbReference>
<feature type="domain" description="Aminotransferase class V" evidence="6">
    <location>
        <begin position="149"/>
        <end position="272"/>
    </location>
</feature>
<feature type="domain" description="Glycine dehydrogenase C-terminal" evidence="7">
    <location>
        <begin position="348"/>
        <end position="445"/>
    </location>
</feature>
<evidence type="ECO:0000256" key="5">
    <source>
        <dbReference type="HAMAP-Rule" id="MF_00713"/>
    </source>
</evidence>
<dbReference type="EC" id="1.4.4.2" evidence="5"/>
<dbReference type="NCBIfam" id="NF003346">
    <property type="entry name" value="PRK04366.1"/>
    <property type="match status" value="1"/>
</dbReference>
<proteinExistence type="inferred from homology"/>
<dbReference type="Pfam" id="PF00266">
    <property type="entry name" value="Aminotran_5"/>
    <property type="match status" value="1"/>
</dbReference>
<dbReference type="GO" id="GO:0004375">
    <property type="term" value="F:glycine dehydrogenase (decarboxylating) activity"/>
    <property type="evidence" value="ECO:0007669"/>
    <property type="project" value="UniProtKB-EC"/>
</dbReference>
<dbReference type="Proteomes" id="UP000249046">
    <property type="component" value="Unassembled WGS sequence"/>
</dbReference>
<dbReference type="PANTHER" id="PTHR11773:SF1">
    <property type="entry name" value="GLYCINE DEHYDROGENASE (DECARBOXYLATING), MITOCHONDRIAL"/>
    <property type="match status" value="1"/>
</dbReference>
<dbReference type="InterPro" id="IPR015424">
    <property type="entry name" value="PyrdxlP-dep_Trfase"/>
</dbReference>
<dbReference type="InterPro" id="IPR023012">
    <property type="entry name" value="GcvPB"/>
</dbReference>
<evidence type="ECO:0000256" key="2">
    <source>
        <dbReference type="ARBA" id="ARBA00022898"/>
    </source>
</evidence>
<accession>A0A2W5MDD8</accession>
<sequence>MLIFELSQPGRTAAAQLPADTAIPSDLPEALRRRERPALPEVSELQTVRHYTNLSRKNFSIDTQFYPLGSCTMKYNPRACHTLAMLDGFLARHPYAPESLSQGFLACMYDLQEILADVTGMKGGVSLAPMAGAQGELAGVAMIVAYHRHRGDHERTEIIVPDAAHGTNPATATMCGCTVREIPTKDDGDIDVEALKKVLGPKTAGIMLTNPSTIGVFERRIQEIAKLVHDAGGLLYYDGANLNAILGKVRPGDMGFDAIHMNLHKTFSTPHGGGGPGAGAVGVSERLKPFLPVPMIEKKDDGRYGWVRRKDRPLSIGRLTTFAGNAGVLIRAYVYARLLGREGMRRVAEYATLNANYLARRLADAGFDLAYPERRASHEFIVTVARQKKANGITALDFSKSLLDRNIHAPTNYFPLLVPECLLIEPTETESKETLDGFVEVMTELLALSASDPQAMKDAPLTMPVRRLDDVKAARELDIAWQPPAAA</sequence>
<dbReference type="Pfam" id="PF21478">
    <property type="entry name" value="GcvP2_C"/>
    <property type="match status" value="1"/>
</dbReference>
<evidence type="ECO:0000313" key="8">
    <source>
        <dbReference type="EMBL" id="PZQ15453.1"/>
    </source>
</evidence>
<dbReference type="InterPro" id="IPR015421">
    <property type="entry name" value="PyrdxlP-dep_Trfase_major"/>
</dbReference>
<evidence type="ECO:0000313" key="9">
    <source>
        <dbReference type="Proteomes" id="UP000249046"/>
    </source>
</evidence>
<dbReference type="GO" id="GO:0005829">
    <property type="term" value="C:cytosol"/>
    <property type="evidence" value="ECO:0007669"/>
    <property type="project" value="TreeGrafter"/>
</dbReference>
<dbReference type="GO" id="GO:0030170">
    <property type="term" value="F:pyridoxal phosphate binding"/>
    <property type="evidence" value="ECO:0007669"/>
    <property type="project" value="TreeGrafter"/>
</dbReference>
<comment type="similarity">
    <text evidence="5">Belongs to the GcvP family. C-terminal subunit subfamily.</text>
</comment>
<dbReference type="Gene3D" id="6.20.440.10">
    <property type="match status" value="1"/>
</dbReference>
<dbReference type="EMBL" id="QFPO01000006">
    <property type="protein sequence ID" value="PZQ15453.1"/>
    <property type="molecule type" value="Genomic_DNA"/>
</dbReference>
<dbReference type="AlphaFoldDB" id="A0A2W5MDD8"/>
<gene>
    <name evidence="5" type="primary">gcvPB</name>
    <name evidence="8" type="ORF">DI564_09000</name>
</gene>
<reference evidence="8 9" key="1">
    <citation type="submission" date="2017-08" db="EMBL/GenBank/DDBJ databases">
        <title>Infants hospitalized years apart are colonized by the same room-sourced microbial strains.</title>
        <authorList>
            <person name="Brooks B."/>
            <person name="Olm M.R."/>
            <person name="Firek B.A."/>
            <person name="Baker R."/>
            <person name="Thomas B.C."/>
            <person name="Morowitz M.J."/>
            <person name="Banfield J.F."/>
        </authorList>
    </citation>
    <scope>NUCLEOTIDE SEQUENCE [LARGE SCALE GENOMIC DNA]</scope>
    <source>
        <strain evidence="8">S2_005_003_R2_42</strain>
    </source>
</reference>
<dbReference type="PANTHER" id="PTHR11773">
    <property type="entry name" value="GLYCINE DEHYDROGENASE, DECARBOXYLATING"/>
    <property type="match status" value="1"/>
</dbReference>
<dbReference type="HAMAP" id="MF_00713">
    <property type="entry name" value="GcvPB"/>
    <property type="match status" value="1"/>
</dbReference>
<comment type="subunit">
    <text evidence="5">The glycine cleavage system is composed of four proteins: P, T, L and H. In this organism, the P 'protein' is a heterodimer of two subunits.</text>
</comment>
<keyword evidence="2 5" id="KW-0663">Pyridoxal phosphate</keyword>
<evidence type="ECO:0000259" key="6">
    <source>
        <dbReference type="Pfam" id="PF00266"/>
    </source>
</evidence>
<dbReference type="InterPro" id="IPR020581">
    <property type="entry name" value="GDC_P"/>
</dbReference>
<dbReference type="GO" id="GO:0019464">
    <property type="term" value="P:glycine decarboxylation via glycine cleavage system"/>
    <property type="evidence" value="ECO:0007669"/>
    <property type="project" value="UniProtKB-UniRule"/>
</dbReference>
<dbReference type="GO" id="GO:0005960">
    <property type="term" value="C:glycine cleavage complex"/>
    <property type="evidence" value="ECO:0007669"/>
    <property type="project" value="TreeGrafter"/>
</dbReference>